<sequence length="116" mass="13129">MRTFIIPLFVAAVAVAGAAAPAAAAPAWRAQPGAQRQIQNDINQLDRQIARAVQKRTVSQREATGLRRQAISLQRTYNQFSRNGLDRREVAQLESRVNSLHERLKLERRDWDGRRG</sequence>
<gene>
    <name evidence="3" type="ORF">C7I55_17160</name>
</gene>
<evidence type="ECO:0000313" key="4">
    <source>
        <dbReference type="Proteomes" id="UP000241167"/>
    </source>
</evidence>
<keyword evidence="4" id="KW-1185">Reference proteome</keyword>
<dbReference type="Proteomes" id="UP000241167">
    <property type="component" value="Unassembled WGS sequence"/>
</dbReference>
<keyword evidence="2" id="KW-0732">Signal</keyword>
<dbReference type="RefSeq" id="WP_106514224.1">
    <property type="nucleotide sequence ID" value="NZ_PXYI01000005.1"/>
</dbReference>
<dbReference type="AlphaFoldDB" id="A0A2P7QM35"/>
<evidence type="ECO:0000256" key="1">
    <source>
        <dbReference type="SAM" id="Coils"/>
    </source>
</evidence>
<evidence type="ECO:0000313" key="3">
    <source>
        <dbReference type="EMBL" id="PSJ39026.1"/>
    </source>
</evidence>
<protein>
    <submittedName>
        <fullName evidence="3">Uncharacterized protein</fullName>
    </submittedName>
</protein>
<organism evidence="3 4">
    <name type="scientific">Allosphingosinicella deserti</name>
    <dbReference type="NCBI Taxonomy" id="2116704"/>
    <lineage>
        <taxon>Bacteria</taxon>
        <taxon>Pseudomonadati</taxon>
        <taxon>Pseudomonadota</taxon>
        <taxon>Alphaproteobacteria</taxon>
        <taxon>Sphingomonadales</taxon>
        <taxon>Sphingomonadaceae</taxon>
        <taxon>Allosphingosinicella</taxon>
    </lineage>
</organism>
<dbReference type="OrthoDB" id="7507859at2"/>
<name>A0A2P7QM35_9SPHN</name>
<proteinExistence type="predicted"/>
<feature type="signal peptide" evidence="2">
    <location>
        <begin position="1"/>
        <end position="24"/>
    </location>
</feature>
<reference evidence="3 4" key="1">
    <citation type="submission" date="2018-03" db="EMBL/GenBank/DDBJ databases">
        <title>The draft genome of Sphingosinicella sp. GL-C-18.</title>
        <authorList>
            <person name="Liu L."/>
            <person name="Li L."/>
            <person name="Liang L."/>
            <person name="Zhang X."/>
            <person name="Wang T."/>
        </authorList>
    </citation>
    <scope>NUCLEOTIDE SEQUENCE [LARGE SCALE GENOMIC DNA]</scope>
    <source>
        <strain evidence="3 4">GL-C-18</strain>
    </source>
</reference>
<feature type="coiled-coil region" evidence="1">
    <location>
        <begin position="35"/>
        <end position="62"/>
    </location>
</feature>
<accession>A0A2P7QM35</accession>
<feature type="chain" id="PRO_5015127709" evidence="2">
    <location>
        <begin position="25"/>
        <end position="116"/>
    </location>
</feature>
<comment type="caution">
    <text evidence="3">The sequence shown here is derived from an EMBL/GenBank/DDBJ whole genome shotgun (WGS) entry which is preliminary data.</text>
</comment>
<dbReference type="EMBL" id="PXYI01000005">
    <property type="protein sequence ID" value="PSJ39026.1"/>
    <property type="molecule type" value="Genomic_DNA"/>
</dbReference>
<evidence type="ECO:0000256" key="2">
    <source>
        <dbReference type="SAM" id="SignalP"/>
    </source>
</evidence>
<keyword evidence="1" id="KW-0175">Coiled coil</keyword>